<dbReference type="Gene3D" id="6.10.250.620">
    <property type="match status" value="1"/>
</dbReference>
<sequence>MTQLQAARQGIVTEAMRAVAAEERVTPEAVREAVAAGHAVIPLNPAHQGVKPTGVGRLFSTKINANLGRSPTRSGKGDELVKLQVALDAGAQFVMDLSVGTGKGAEEIRAELRDIRQGMLDHSPAPLGTVPIYETISRLDGDIPVMDPAYLLQVIREQAEQGVDFMTLHAGLLRKHLPLTDGRKMGIVSRGGAIMAEWMRSHDAENPLYTHWDEVMDILAEHDVTVSLGDGLRPGCLADASDAAQFAELSVLGELVRRCRERGVQAMVEGPGHIPFNEVRMNMEREQELCDGAPFYVLGPVVTDIAPAYDHIVSAIGATAAATYGASLLCYVTPAEHLGLPDAKEVHQGCVAYLIAAHAGDVARGLPGARERDDKMAQARYDFDWNAQFELAIDPCAARERWLRTRAETGVEANDDHCSMCGKAFCAVRTTKRMRQGL</sequence>
<dbReference type="Proteomes" id="UP000886845">
    <property type="component" value="Unassembled WGS sequence"/>
</dbReference>
<dbReference type="SFLD" id="SFLDS00113">
    <property type="entry name" value="Radical_SAM_Phosphomethylpyrim"/>
    <property type="match status" value="1"/>
</dbReference>
<dbReference type="FunFam" id="3.20.20.540:FF:000001">
    <property type="entry name" value="Phosphomethylpyrimidine synthase"/>
    <property type="match status" value="1"/>
</dbReference>
<comment type="cofactor">
    <cofactor evidence="1">
        <name>[4Fe-4S] cluster</name>
        <dbReference type="ChEBI" id="CHEBI:49883"/>
    </cofactor>
</comment>
<evidence type="ECO:0000256" key="2">
    <source>
        <dbReference type="ARBA" id="ARBA00022485"/>
    </source>
</evidence>
<dbReference type="GO" id="GO:0051539">
    <property type="term" value="F:4 iron, 4 sulfur cluster binding"/>
    <property type="evidence" value="ECO:0007669"/>
    <property type="project" value="UniProtKB-KW"/>
</dbReference>
<comment type="caution">
    <text evidence="10">The sequence shown here is derived from an EMBL/GenBank/DDBJ whole genome shotgun (WGS) entry which is preliminary data.</text>
</comment>
<evidence type="ECO:0000256" key="7">
    <source>
        <dbReference type="ARBA" id="ARBA00023014"/>
    </source>
</evidence>
<dbReference type="PANTHER" id="PTHR30557">
    <property type="entry name" value="THIAMINE BIOSYNTHESIS PROTEIN THIC"/>
    <property type="match status" value="1"/>
</dbReference>
<dbReference type="GO" id="GO:0009228">
    <property type="term" value="P:thiamine biosynthetic process"/>
    <property type="evidence" value="ECO:0007669"/>
    <property type="project" value="UniProtKB-UniRule"/>
</dbReference>
<dbReference type="AlphaFoldDB" id="A0A9D1NMN4"/>
<keyword evidence="4" id="KW-0479">Metal-binding</keyword>
<dbReference type="NCBIfam" id="NF009895">
    <property type="entry name" value="PRK13352.1"/>
    <property type="match status" value="1"/>
</dbReference>
<evidence type="ECO:0000256" key="3">
    <source>
        <dbReference type="ARBA" id="ARBA00022691"/>
    </source>
</evidence>
<evidence type="ECO:0000313" key="10">
    <source>
        <dbReference type="EMBL" id="HIV09465.1"/>
    </source>
</evidence>
<dbReference type="Pfam" id="PF01964">
    <property type="entry name" value="ThiC_Rad_SAM"/>
    <property type="match status" value="1"/>
</dbReference>
<evidence type="ECO:0000256" key="6">
    <source>
        <dbReference type="ARBA" id="ARBA00023004"/>
    </source>
</evidence>
<keyword evidence="2" id="KW-0004">4Fe-4S</keyword>
<evidence type="ECO:0000256" key="9">
    <source>
        <dbReference type="NCBIfam" id="TIGR00190"/>
    </source>
</evidence>
<dbReference type="InterPro" id="IPR002817">
    <property type="entry name" value="ThiC/BzaA/B"/>
</dbReference>
<accession>A0A9D1NMN4</accession>
<evidence type="ECO:0000313" key="11">
    <source>
        <dbReference type="Proteomes" id="UP000886845"/>
    </source>
</evidence>
<reference evidence="10" key="2">
    <citation type="journal article" date="2021" name="PeerJ">
        <title>Extensive microbial diversity within the chicken gut microbiome revealed by metagenomics and culture.</title>
        <authorList>
            <person name="Gilroy R."/>
            <person name="Ravi A."/>
            <person name="Getino M."/>
            <person name="Pursley I."/>
            <person name="Horton D.L."/>
            <person name="Alikhan N.F."/>
            <person name="Baker D."/>
            <person name="Gharbi K."/>
            <person name="Hall N."/>
            <person name="Watson M."/>
            <person name="Adriaenssens E.M."/>
            <person name="Foster-Nyarko E."/>
            <person name="Jarju S."/>
            <person name="Secka A."/>
            <person name="Antonio M."/>
            <person name="Oren A."/>
            <person name="Chaudhuri R.R."/>
            <person name="La Ragione R."/>
            <person name="Hildebrand F."/>
            <person name="Pallen M.J."/>
        </authorList>
    </citation>
    <scope>NUCLEOTIDE SEQUENCE</scope>
    <source>
        <strain evidence="10">35461</strain>
    </source>
</reference>
<proteinExistence type="predicted"/>
<keyword evidence="7" id="KW-0411">Iron-sulfur</keyword>
<evidence type="ECO:0000256" key="1">
    <source>
        <dbReference type="ARBA" id="ARBA00001966"/>
    </source>
</evidence>
<dbReference type="PANTHER" id="PTHR30557:SF1">
    <property type="entry name" value="PHOSPHOMETHYLPYRIMIDINE SYNTHASE, CHLOROPLASTIC"/>
    <property type="match status" value="1"/>
</dbReference>
<keyword evidence="5" id="KW-0862">Zinc</keyword>
<dbReference type="SFLD" id="SFLDG01114">
    <property type="entry name" value="phosphomethylpyrimidine_syntha"/>
    <property type="match status" value="1"/>
</dbReference>
<dbReference type="Gene3D" id="3.20.20.540">
    <property type="entry name" value="Radical SAM ThiC family, central domain"/>
    <property type="match status" value="1"/>
</dbReference>
<dbReference type="EC" id="4.1.99.17" evidence="9"/>
<keyword evidence="6" id="KW-0408">Iron</keyword>
<evidence type="ECO:0000256" key="5">
    <source>
        <dbReference type="ARBA" id="ARBA00022833"/>
    </source>
</evidence>
<dbReference type="EMBL" id="DVOR01000161">
    <property type="protein sequence ID" value="HIV09465.1"/>
    <property type="molecule type" value="Genomic_DNA"/>
</dbReference>
<keyword evidence="3" id="KW-0949">S-adenosyl-L-methionine</keyword>
<dbReference type="NCBIfam" id="TIGR00190">
    <property type="entry name" value="thiC"/>
    <property type="match status" value="1"/>
</dbReference>
<dbReference type="SFLD" id="SFLDF00407">
    <property type="entry name" value="phosphomethylpyrimidine_syntha"/>
    <property type="match status" value="1"/>
</dbReference>
<dbReference type="GO" id="GO:0046872">
    <property type="term" value="F:metal ion binding"/>
    <property type="evidence" value="ECO:0007669"/>
    <property type="project" value="UniProtKB-KW"/>
</dbReference>
<evidence type="ECO:0000256" key="4">
    <source>
        <dbReference type="ARBA" id="ARBA00022723"/>
    </source>
</evidence>
<evidence type="ECO:0000256" key="8">
    <source>
        <dbReference type="ARBA" id="ARBA00023239"/>
    </source>
</evidence>
<name>A0A9D1NMN4_9BACT</name>
<dbReference type="GO" id="GO:0070284">
    <property type="term" value="F:phosphomethylpyrimidine synthase activity"/>
    <property type="evidence" value="ECO:0007669"/>
    <property type="project" value="UniProtKB-EC"/>
</dbReference>
<dbReference type="InterPro" id="IPR038521">
    <property type="entry name" value="ThiC/Bza_core_dom"/>
</dbReference>
<gene>
    <name evidence="10" type="primary">thiC</name>
    <name evidence="10" type="ORF">IAC79_05065</name>
</gene>
<organism evidence="10 11">
    <name type="scientific">Candidatus Spyradenecus faecavium</name>
    <dbReference type="NCBI Taxonomy" id="2840947"/>
    <lineage>
        <taxon>Bacteria</taxon>
        <taxon>Pseudomonadati</taxon>
        <taxon>Lentisphaerota</taxon>
        <taxon>Lentisphaeria</taxon>
        <taxon>Lentisphaerales</taxon>
        <taxon>Lentisphaeraceae</taxon>
        <taxon>Lentisphaeraceae incertae sedis</taxon>
        <taxon>Candidatus Spyradenecus</taxon>
    </lineage>
</organism>
<keyword evidence="8" id="KW-0456">Lyase</keyword>
<reference evidence="10" key="1">
    <citation type="submission" date="2020-10" db="EMBL/GenBank/DDBJ databases">
        <authorList>
            <person name="Gilroy R."/>
        </authorList>
    </citation>
    <scope>NUCLEOTIDE SEQUENCE</scope>
    <source>
        <strain evidence="10">35461</strain>
    </source>
</reference>
<protein>
    <recommendedName>
        <fullName evidence="9">Phosphomethylpyrimidine synthase</fullName>
        <ecNumber evidence="9">4.1.99.17</ecNumber>
    </recommendedName>
</protein>